<dbReference type="SMART" id="SM00244">
    <property type="entry name" value="PHB"/>
    <property type="match status" value="1"/>
</dbReference>
<protein>
    <recommendedName>
        <fullName evidence="2">Band 7 domain-containing protein</fullName>
    </recommendedName>
</protein>
<dbReference type="PANTHER" id="PTHR10264:SF19">
    <property type="entry name" value="AT06885P-RELATED"/>
    <property type="match status" value="1"/>
</dbReference>
<dbReference type="SUPFAM" id="SSF117892">
    <property type="entry name" value="Band 7/SPFH domain"/>
    <property type="match status" value="1"/>
</dbReference>
<gene>
    <name evidence="3" type="ORF">LCGC14_0624200</name>
</gene>
<organism evidence="3">
    <name type="scientific">marine sediment metagenome</name>
    <dbReference type="NCBI Taxonomy" id="412755"/>
    <lineage>
        <taxon>unclassified sequences</taxon>
        <taxon>metagenomes</taxon>
        <taxon>ecological metagenomes</taxon>
    </lineage>
</organism>
<dbReference type="GO" id="GO:0005886">
    <property type="term" value="C:plasma membrane"/>
    <property type="evidence" value="ECO:0007669"/>
    <property type="project" value="InterPro"/>
</dbReference>
<dbReference type="InterPro" id="IPR001107">
    <property type="entry name" value="Band_7"/>
</dbReference>
<sequence length="180" mass="20762">MEWLTNLLKNLRDWLPRKYFLGPDESGLRLTLGNRVKTLMPGWYYYWPVLQECRGIKVNPQLVDLRPQSALTRDLKDIVISGGIKYRVSDCRKAMLDVHDYDENIRTLALGIICEYVGHHNFEDLTNLTELREAILSGVRDEAAGMGLKIMKVYITDIGRTKNIRIMGGEHTVIEEPENE</sequence>
<dbReference type="PANTHER" id="PTHR10264">
    <property type="entry name" value="BAND 7 PROTEIN-RELATED"/>
    <property type="match status" value="1"/>
</dbReference>
<reference evidence="3" key="1">
    <citation type="journal article" date="2015" name="Nature">
        <title>Complex archaea that bridge the gap between prokaryotes and eukaryotes.</title>
        <authorList>
            <person name="Spang A."/>
            <person name="Saw J.H."/>
            <person name="Jorgensen S.L."/>
            <person name="Zaremba-Niedzwiedzka K."/>
            <person name="Martijn J."/>
            <person name="Lind A.E."/>
            <person name="van Eijk R."/>
            <person name="Schleper C."/>
            <person name="Guy L."/>
            <person name="Ettema T.J."/>
        </authorList>
    </citation>
    <scope>NUCLEOTIDE SEQUENCE</scope>
</reference>
<dbReference type="InterPro" id="IPR036013">
    <property type="entry name" value="Band_7/SPFH_dom_sf"/>
</dbReference>
<dbReference type="Pfam" id="PF01145">
    <property type="entry name" value="Band_7"/>
    <property type="match status" value="1"/>
</dbReference>
<accession>A0A0F9RNE4</accession>
<name>A0A0F9RNE4_9ZZZZ</name>
<comment type="similarity">
    <text evidence="1">Belongs to the band 7/mec-2 family.</text>
</comment>
<dbReference type="InterPro" id="IPR043202">
    <property type="entry name" value="Band-7_stomatin-like"/>
</dbReference>
<proteinExistence type="inferred from homology"/>
<dbReference type="EMBL" id="LAZR01001069">
    <property type="protein sequence ID" value="KKN51312.1"/>
    <property type="molecule type" value="Genomic_DNA"/>
</dbReference>
<evidence type="ECO:0000313" key="3">
    <source>
        <dbReference type="EMBL" id="KKN51312.1"/>
    </source>
</evidence>
<feature type="domain" description="Band 7" evidence="2">
    <location>
        <begin position="16"/>
        <end position="179"/>
    </location>
</feature>
<comment type="caution">
    <text evidence="3">The sequence shown here is derived from an EMBL/GenBank/DDBJ whole genome shotgun (WGS) entry which is preliminary data.</text>
</comment>
<dbReference type="Gene3D" id="3.30.479.30">
    <property type="entry name" value="Band 7 domain"/>
    <property type="match status" value="1"/>
</dbReference>
<dbReference type="AlphaFoldDB" id="A0A0F9RNE4"/>
<evidence type="ECO:0000259" key="2">
    <source>
        <dbReference type="SMART" id="SM00244"/>
    </source>
</evidence>
<evidence type="ECO:0000256" key="1">
    <source>
        <dbReference type="ARBA" id="ARBA00008164"/>
    </source>
</evidence>